<feature type="compositionally biased region" description="Polar residues" evidence="5">
    <location>
        <begin position="472"/>
        <end position="482"/>
    </location>
</feature>
<evidence type="ECO:0000256" key="1">
    <source>
        <dbReference type="ARBA" id="ARBA00004141"/>
    </source>
</evidence>
<evidence type="ECO:0000256" key="5">
    <source>
        <dbReference type="SAM" id="MobiDB-lite"/>
    </source>
</evidence>
<keyword evidence="3 6" id="KW-1133">Transmembrane helix</keyword>
<dbReference type="InterPro" id="IPR017983">
    <property type="entry name" value="GPCR_2_secretin-like_CS"/>
</dbReference>
<dbReference type="GO" id="GO:0007166">
    <property type="term" value="P:cell surface receptor signaling pathway"/>
    <property type="evidence" value="ECO:0007669"/>
    <property type="project" value="InterPro"/>
</dbReference>
<dbReference type="PRINTS" id="PR00249">
    <property type="entry name" value="GPCRSECRETIN"/>
</dbReference>
<name>A0A2B4RSV3_STYPI</name>
<feature type="compositionally biased region" description="Polar residues" evidence="5">
    <location>
        <begin position="342"/>
        <end position="362"/>
    </location>
</feature>
<feature type="region of interest" description="Disordered" evidence="5">
    <location>
        <begin position="325"/>
        <end position="362"/>
    </location>
</feature>
<dbReference type="GO" id="GO:0005886">
    <property type="term" value="C:plasma membrane"/>
    <property type="evidence" value="ECO:0007669"/>
    <property type="project" value="TreeGrafter"/>
</dbReference>
<dbReference type="Gene3D" id="1.20.1070.10">
    <property type="entry name" value="Rhodopsin 7-helix transmembrane proteins"/>
    <property type="match status" value="1"/>
</dbReference>
<dbReference type="AlphaFoldDB" id="A0A2B4RSV3"/>
<accession>A0A2B4RSV3</accession>
<evidence type="ECO:0000256" key="3">
    <source>
        <dbReference type="ARBA" id="ARBA00022989"/>
    </source>
</evidence>
<feature type="transmembrane region" description="Helical" evidence="6">
    <location>
        <begin position="160"/>
        <end position="186"/>
    </location>
</feature>
<feature type="domain" description="G-protein coupled receptors family 2 profile 2" evidence="7">
    <location>
        <begin position="16"/>
        <end position="255"/>
    </location>
</feature>
<keyword evidence="4 6" id="KW-0472">Membrane</keyword>
<dbReference type="EMBL" id="LSMT01000351">
    <property type="protein sequence ID" value="PFX19630.1"/>
    <property type="molecule type" value="Genomic_DNA"/>
</dbReference>
<feature type="transmembrane region" description="Helical" evidence="6">
    <location>
        <begin position="120"/>
        <end position="140"/>
    </location>
</feature>
<evidence type="ECO:0000256" key="6">
    <source>
        <dbReference type="SAM" id="Phobius"/>
    </source>
</evidence>
<organism evidence="8 9">
    <name type="scientific">Stylophora pistillata</name>
    <name type="common">Smooth cauliflower coral</name>
    <dbReference type="NCBI Taxonomy" id="50429"/>
    <lineage>
        <taxon>Eukaryota</taxon>
        <taxon>Metazoa</taxon>
        <taxon>Cnidaria</taxon>
        <taxon>Anthozoa</taxon>
        <taxon>Hexacorallia</taxon>
        <taxon>Scleractinia</taxon>
        <taxon>Astrocoeniina</taxon>
        <taxon>Pocilloporidae</taxon>
        <taxon>Stylophora</taxon>
    </lineage>
</organism>
<feature type="compositionally biased region" description="Basic and acidic residues" evidence="5">
    <location>
        <begin position="325"/>
        <end position="338"/>
    </location>
</feature>
<evidence type="ECO:0000313" key="8">
    <source>
        <dbReference type="EMBL" id="PFX19630.1"/>
    </source>
</evidence>
<feature type="transmembrane region" description="Helical" evidence="6">
    <location>
        <begin position="18"/>
        <end position="39"/>
    </location>
</feature>
<dbReference type="InterPro" id="IPR017981">
    <property type="entry name" value="GPCR_2-like_7TM"/>
</dbReference>
<comment type="subcellular location">
    <subcellularLocation>
        <location evidence="1">Membrane</location>
        <topology evidence="1">Multi-pass membrane protein</topology>
    </subcellularLocation>
</comment>
<dbReference type="SUPFAM" id="SSF81321">
    <property type="entry name" value="Family A G protein-coupled receptor-like"/>
    <property type="match status" value="1"/>
</dbReference>
<dbReference type="PANTHER" id="PTHR12011">
    <property type="entry name" value="ADHESION G-PROTEIN COUPLED RECEPTOR"/>
    <property type="match status" value="1"/>
</dbReference>
<dbReference type="Proteomes" id="UP000225706">
    <property type="component" value="Unassembled WGS sequence"/>
</dbReference>
<evidence type="ECO:0000256" key="4">
    <source>
        <dbReference type="ARBA" id="ARBA00023136"/>
    </source>
</evidence>
<gene>
    <name evidence="8" type="primary">GPR133</name>
    <name evidence="8" type="ORF">AWC38_SpisGene15963</name>
</gene>
<feature type="transmembrane region" description="Helical" evidence="6">
    <location>
        <begin position="51"/>
        <end position="70"/>
    </location>
</feature>
<dbReference type="PANTHER" id="PTHR12011:SF347">
    <property type="entry name" value="FI21270P1-RELATED"/>
    <property type="match status" value="1"/>
</dbReference>
<feature type="region of interest" description="Disordered" evidence="5">
    <location>
        <begin position="418"/>
        <end position="494"/>
    </location>
</feature>
<keyword evidence="8" id="KW-0675">Receptor</keyword>
<dbReference type="GO" id="GO:0004930">
    <property type="term" value="F:G protein-coupled receptor activity"/>
    <property type="evidence" value="ECO:0007669"/>
    <property type="project" value="InterPro"/>
</dbReference>
<keyword evidence="9" id="KW-1185">Reference proteome</keyword>
<comment type="caution">
    <text evidence="8">The sequence shown here is derived from an EMBL/GenBank/DDBJ whole genome shotgun (WGS) entry which is preliminary data.</text>
</comment>
<dbReference type="OrthoDB" id="347083at2759"/>
<feature type="compositionally biased region" description="Polar residues" evidence="5">
    <location>
        <begin position="423"/>
        <end position="441"/>
    </location>
</feature>
<keyword evidence="2 6" id="KW-0812">Transmembrane</keyword>
<dbReference type="PROSITE" id="PS00650">
    <property type="entry name" value="G_PROTEIN_RECEP_F2_2"/>
    <property type="match status" value="1"/>
</dbReference>
<reference evidence="9" key="1">
    <citation type="journal article" date="2017" name="bioRxiv">
        <title>Comparative analysis of the genomes of Stylophora pistillata and Acropora digitifera provides evidence for extensive differences between species of corals.</title>
        <authorList>
            <person name="Voolstra C.R."/>
            <person name="Li Y."/>
            <person name="Liew Y.J."/>
            <person name="Baumgarten S."/>
            <person name="Zoccola D."/>
            <person name="Flot J.-F."/>
            <person name="Tambutte S."/>
            <person name="Allemand D."/>
            <person name="Aranda M."/>
        </authorList>
    </citation>
    <scope>NUCLEOTIDE SEQUENCE [LARGE SCALE GENOMIC DNA]</scope>
</reference>
<dbReference type="PROSITE" id="PS50261">
    <property type="entry name" value="G_PROTEIN_RECEP_F2_4"/>
    <property type="match status" value="1"/>
</dbReference>
<feature type="transmembrane region" description="Helical" evidence="6">
    <location>
        <begin position="82"/>
        <end position="99"/>
    </location>
</feature>
<proteinExistence type="predicted"/>
<dbReference type="InterPro" id="IPR000832">
    <property type="entry name" value="GPCR_2_secretin-like"/>
</dbReference>
<evidence type="ECO:0000313" key="9">
    <source>
        <dbReference type="Proteomes" id="UP000225706"/>
    </source>
</evidence>
<feature type="transmembrane region" description="Helical" evidence="6">
    <location>
        <begin position="207"/>
        <end position="225"/>
    </location>
</feature>
<dbReference type="FunFam" id="1.20.1070.10:FF:000073">
    <property type="entry name" value="Adhesion G-protein coupled receptor D1"/>
    <property type="match status" value="1"/>
</dbReference>
<feature type="transmembrane region" description="Helical" evidence="6">
    <location>
        <begin position="231"/>
        <end position="254"/>
    </location>
</feature>
<protein>
    <submittedName>
        <fullName evidence="8">Putative G-protein coupled receptor 133</fullName>
    </submittedName>
</protein>
<dbReference type="Pfam" id="PF00002">
    <property type="entry name" value="7tm_2"/>
    <property type="match status" value="1"/>
</dbReference>
<dbReference type="STRING" id="50429.A0A2B4RSV3"/>
<evidence type="ECO:0000256" key="2">
    <source>
        <dbReference type="ARBA" id="ARBA00022692"/>
    </source>
</evidence>
<sequence>MQHTKVELSKEDHLALSIITYVGCGVSTGALIITIIVFLSVESLSSERHKIHTNLVVSLLLANVLFLAGIDETSSPVLCKVVAVSMHYFFLTAFTWMLVEGLHLYLKVVQVFRTENIKIAYYYVFGWGFSVLPVAITFTIKPNSYGSSEICWLSIGDGTIWAFAGPVVAIIAVNTFVLIMVIKTVVSSVSAVKSSGHADIKAGIKGLFVLMPLLGVGWILGLFALNDGTKVFSYAFAIVNGFQGLLIFLLHCVFNSEVRQAFRRQKEKHSLTKENLSQYNASFSLSQSDSESRKTSNFSNFDKLKAKISRYRKGDRYYRHLEKEASKANKRIQKEKSRPKISRQQPTKEGSTVAPNDPPEQSTFTDVFITSLSNRTKLLKKTHSSKVSHILDLFHLWVRLHGMRMILVLGSSERGPKVESQREAATQFSSLSSSDVQTGQNVLDEAQEDDLNVSEPDVSVSEELADTDNESMHGNESCSFSQVPADEPKMTKKAKISPQLVDNKRKQMEKALSQSKRDKILMNATKEDIIMKKQMISSLEESNESLQSVMQKMTESLSFMAERISAGMRMIATAMESPSQ</sequence>
<evidence type="ECO:0000259" key="7">
    <source>
        <dbReference type="PROSITE" id="PS50261"/>
    </source>
</evidence>